<feature type="region of interest" description="Disordered" evidence="5">
    <location>
        <begin position="100"/>
        <end position="127"/>
    </location>
</feature>
<evidence type="ECO:0000256" key="5">
    <source>
        <dbReference type="SAM" id="MobiDB-lite"/>
    </source>
</evidence>
<keyword evidence="8" id="KW-1185">Reference proteome</keyword>
<evidence type="ECO:0000313" key="8">
    <source>
        <dbReference type="Proteomes" id="UP000280346"/>
    </source>
</evidence>
<dbReference type="PANTHER" id="PTHR43859:SF4">
    <property type="entry name" value="BUTANOATE--COA LIGASE AAE1-RELATED"/>
    <property type="match status" value="1"/>
</dbReference>
<evidence type="ECO:0000256" key="2">
    <source>
        <dbReference type="ARBA" id="ARBA00022598"/>
    </source>
</evidence>
<dbReference type="EMBL" id="RZIJ01000041">
    <property type="protein sequence ID" value="RUQ62029.1"/>
    <property type="molecule type" value="Genomic_DNA"/>
</dbReference>
<keyword evidence="2" id="KW-0436">Ligase</keyword>
<dbReference type="Proteomes" id="UP000280346">
    <property type="component" value="Unassembled WGS sequence"/>
</dbReference>
<evidence type="ECO:0000256" key="4">
    <source>
        <dbReference type="ARBA" id="ARBA00023098"/>
    </source>
</evidence>
<dbReference type="AlphaFoldDB" id="A0A3S0XID5"/>
<dbReference type="PANTHER" id="PTHR43859">
    <property type="entry name" value="ACYL-ACTIVATING ENZYME"/>
    <property type="match status" value="1"/>
</dbReference>
<keyword evidence="3" id="KW-0276">Fatty acid metabolism</keyword>
<evidence type="ECO:0000313" key="7">
    <source>
        <dbReference type="EMBL" id="RUQ62029.1"/>
    </source>
</evidence>
<feature type="region of interest" description="Disordered" evidence="5">
    <location>
        <begin position="155"/>
        <end position="179"/>
    </location>
</feature>
<keyword evidence="4" id="KW-0443">Lipid metabolism</keyword>
<dbReference type="SUPFAM" id="SSF56801">
    <property type="entry name" value="Acetyl-CoA synthetase-like"/>
    <property type="match status" value="1"/>
</dbReference>
<gene>
    <name evidence="7" type="ORF">EJ913_29205</name>
</gene>
<organism evidence="7 8">
    <name type="scientific">Azospirillum doebereinerae</name>
    <dbReference type="NCBI Taxonomy" id="92933"/>
    <lineage>
        <taxon>Bacteria</taxon>
        <taxon>Pseudomonadati</taxon>
        <taxon>Pseudomonadota</taxon>
        <taxon>Alphaproteobacteria</taxon>
        <taxon>Rhodospirillales</taxon>
        <taxon>Azospirillaceae</taxon>
        <taxon>Azospirillum</taxon>
    </lineage>
</organism>
<protein>
    <recommendedName>
        <fullName evidence="6">AMP-binding enzyme C-terminal domain-containing protein</fullName>
    </recommendedName>
</protein>
<dbReference type="GO" id="GO:0016874">
    <property type="term" value="F:ligase activity"/>
    <property type="evidence" value="ECO:0007669"/>
    <property type="project" value="UniProtKB-KW"/>
</dbReference>
<proteinExistence type="inferred from homology"/>
<dbReference type="GO" id="GO:0006631">
    <property type="term" value="P:fatty acid metabolic process"/>
    <property type="evidence" value="ECO:0007669"/>
    <property type="project" value="UniProtKB-KW"/>
</dbReference>
<evidence type="ECO:0000256" key="1">
    <source>
        <dbReference type="ARBA" id="ARBA00006432"/>
    </source>
</evidence>
<dbReference type="InterPro" id="IPR045851">
    <property type="entry name" value="AMP-bd_C_sf"/>
</dbReference>
<dbReference type="Pfam" id="PF13193">
    <property type="entry name" value="AMP-binding_C"/>
    <property type="match status" value="1"/>
</dbReference>
<sequence length="324" mass="35875">MRRSSMQVITGLGDGMCGSARLRRLWQRRPCPAKREVALADAVKPRPRRGQAIRRTLHPKYVYKMQRRRLAVNGIFKPSVGRTMAARHRGYGSLWAARCPGRAGPQAQSRRKTKGKGQLSMPHVSAPGRDDAFRPRLYISGHWGRWCVTRWAGSAGRSPWRTSPNRRRRSAIADHPGGRECRIRHHPSVRLDRMLRSGHRLPAAARVGGTGAGGQGALHGASWRQPDHAGVEGVLYAHSAVLEVAVVAKPDARWGETPCVFVTLRSRPPPRTSSPTVGPIRPATRRRAAWCSATCPRSTPARSRRTRCGARWSEPGRSPQRATA</sequence>
<feature type="region of interest" description="Disordered" evidence="5">
    <location>
        <begin position="291"/>
        <end position="324"/>
    </location>
</feature>
<dbReference type="InterPro" id="IPR025110">
    <property type="entry name" value="AMP-bd_C"/>
</dbReference>
<comment type="caution">
    <text evidence="7">The sequence shown here is derived from an EMBL/GenBank/DDBJ whole genome shotgun (WGS) entry which is preliminary data.</text>
</comment>
<name>A0A3S0XID5_9PROT</name>
<comment type="similarity">
    <text evidence="1">Belongs to the ATP-dependent AMP-binding enzyme family.</text>
</comment>
<reference evidence="7 8" key="1">
    <citation type="submission" date="2018-12" db="EMBL/GenBank/DDBJ databases">
        <authorList>
            <person name="Yang Y."/>
        </authorList>
    </citation>
    <scope>NUCLEOTIDE SEQUENCE [LARGE SCALE GENOMIC DNA]</scope>
    <source>
        <strain evidence="7 8">GSF71</strain>
    </source>
</reference>
<evidence type="ECO:0000259" key="6">
    <source>
        <dbReference type="Pfam" id="PF13193"/>
    </source>
</evidence>
<evidence type="ECO:0000256" key="3">
    <source>
        <dbReference type="ARBA" id="ARBA00022832"/>
    </source>
</evidence>
<accession>A0A3S0XID5</accession>
<feature type="domain" description="AMP-binding enzyme C-terminal" evidence="6">
    <location>
        <begin position="231"/>
        <end position="267"/>
    </location>
</feature>
<dbReference type="Gene3D" id="3.30.300.30">
    <property type="match status" value="1"/>
</dbReference>